<evidence type="ECO:0000313" key="1">
    <source>
        <dbReference type="EMBL" id="MBD2530172.1"/>
    </source>
</evidence>
<gene>
    <name evidence="1" type="ORF">H6G97_11575</name>
</gene>
<evidence type="ECO:0000313" key="2">
    <source>
        <dbReference type="Proteomes" id="UP000623440"/>
    </source>
</evidence>
<proteinExistence type="predicted"/>
<reference evidence="1 2" key="1">
    <citation type="journal article" date="2020" name="ISME J.">
        <title>Comparative genomics reveals insights into cyanobacterial evolution and habitat adaptation.</title>
        <authorList>
            <person name="Chen M.Y."/>
            <person name="Teng W.K."/>
            <person name="Zhao L."/>
            <person name="Hu C.X."/>
            <person name="Zhou Y.K."/>
            <person name="Han B.P."/>
            <person name="Song L.R."/>
            <person name="Shu W.S."/>
        </authorList>
    </citation>
    <scope>NUCLEOTIDE SEQUENCE [LARGE SCALE GENOMIC DNA]</scope>
    <source>
        <strain evidence="1 2">FACHB-838</strain>
    </source>
</reference>
<protein>
    <submittedName>
        <fullName evidence="1">Uncharacterized protein</fullName>
    </submittedName>
</protein>
<sequence>MSEKLAANSQRIPPATICVGWWREEQRIILEKSMTIALNLHHHGQSG</sequence>
<organism evidence="1 2">
    <name type="scientific">Nostoc flagelliforme FACHB-838</name>
    <dbReference type="NCBI Taxonomy" id="2692904"/>
    <lineage>
        <taxon>Bacteria</taxon>
        <taxon>Bacillati</taxon>
        <taxon>Cyanobacteriota</taxon>
        <taxon>Cyanophyceae</taxon>
        <taxon>Nostocales</taxon>
        <taxon>Nostocaceae</taxon>
        <taxon>Nostoc</taxon>
    </lineage>
</organism>
<dbReference type="EMBL" id="JACJSI010000017">
    <property type="protein sequence ID" value="MBD2530172.1"/>
    <property type="molecule type" value="Genomic_DNA"/>
</dbReference>
<comment type="caution">
    <text evidence="1">The sequence shown here is derived from an EMBL/GenBank/DDBJ whole genome shotgun (WGS) entry which is preliminary data.</text>
</comment>
<accession>A0ABR8DN45</accession>
<dbReference type="RefSeq" id="WP_190940735.1">
    <property type="nucleotide sequence ID" value="NZ_JACJSI010000017.1"/>
</dbReference>
<keyword evidence="2" id="KW-1185">Reference proteome</keyword>
<name>A0ABR8DN45_9NOSO</name>
<dbReference type="Proteomes" id="UP000623440">
    <property type="component" value="Unassembled WGS sequence"/>
</dbReference>